<evidence type="ECO:0000313" key="1">
    <source>
        <dbReference type="EMBL" id="JAH07212.1"/>
    </source>
</evidence>
<protein>
    <submittedName>
        <fullName evidence="1">Uncharacterized protein</fullName>
    </submittedName>
</protein>
<accession>A0A0E9PSE0</accession>
<dbReference type="AlphaFoldDB" id="A0A0E9PSE0"/>
<reference evidence="1" key="2">
    <citation type="journal article" date="2015" name="Fish Shellfish Immunol.">
        <title>Early steps in the European eel (Anguilla anguilla)-Vibrio vulnificus interaction in the gills: Role of the RtxA13 toxin.</title>
        <authorList>
            <person name="Callol A."/>
            <person name="Pajuelo D."/>
            <person name="Ebbesson L."/>
            <person name="Teles M."/>
            <person name="MacKenzie S."/>
            <person name="Amaro C."/>
        </authorList>
    </citation>
    <scope>NUCLEOTIDE SEQUENCE</scope>
</reference>
<organism evidence="1">
    <name type="scientific">Anguilla anguilla</name>
    <name type="common">European freshwater eel</name>
    <name type="synonym">Muraena anguilla</name>
    <dbReference type="NCBI Taxonomy" id="7936"/>
    <lineage>
        <taxon>Eukaryota</taxon>
        <taxon>Metazoa</taxon>
        <taxon>Chordata</taxon>
        <taxon>Craniata</taxon>
        <taxon>Vertebrata</taxon>
        <taxon>Euteleostomi</taxon>
        <taxon>Actinopterygii</taxon>
        <taxon>Neopterygii</taxon>
        <taxon>Teleostei</taxon>
        <taxon>Anguilliformes</taxon>
        <taxon>Anguillidae</taxon>
        <taxon>Anguilla</taxon>
    </lineage>
</organism>
<sequence length="65" mass="7813">MLVNSEQDIFTERNIFHVDMPSCKNTYFYLRFLIRYHAVPVSILHMLTRRQGKEFLFITVSQLFG</sequence>
<reference evidence="1" key="1">
    <citation type="submission" date="2014-11" db="EMBL/GenBank/DDBJ databases">
        <authorList>
            <person name="Amaro Gonzalez C."/>
        </authorList>
    </citation>
    <scope>NUCLEOTIDE SEQUENCE</scope>
</reference>
<name>A0A0E9PSE0_ANGAN</name>
<proteinExistence type="predicted"/>
<dbReference type="EMBL" id="GBXM01101365">
    <property type="protein sequence ID" value="JAH07212.1"/>
    <property type="molecule type" value="Transcribed_RNA"/>
</dbReference>